<sequence>MRRGRRDGDVGLPRLTDRADDTPTPGPSSRVPRLSAGPPEETVPTAAPPLAADDHEHESEDDFLLELAARRAERQLHEAALAAFPSNRAREGAANHFYSRESDSETTASESRFSAQPSYTRRRVRGRGAGLRRRSTDLGWWHKVMQEHAEQKDVESEPESIDWYREKEELQCAPASVPVPTEDKPHADIQIVAPKPRKLHKEQGGIARAICAEPQEDESVDMEFEIMRRAASPPLLGDNIVFPRCHSPEPCRLSTDLPYTLRAFEEGRRDLTQKSGLWGGYCYNSAEEQQRAAVEGAMSITCASVLESQPHALALESVTDSCSYLSIVQRERLQLPLLSYPASARAFDEELSGTTGLGLGLDDMRRDDAAILAKGLIWDDEVEKLPEPGRCARWRALKAYVHNWARAQDDLDELSPGVRGRPRPEGSLMA</sequence>
<comment type="caution">
    <text evidence="2">The sequence shown here is derived from an EMBL/GenBank/DDBJ whole genome shotgun (WGS) entry which is preliminary data.</text>
</comment>
<feature type="region of interest" description="Disordered" evidence="1">
    <location>
        <begin position="98"/>
        <end position="130"/>
    </location>
</feature>
<name>A0A9P1H0S9_9PEZI</name>
<evidence type="ECO:0000313" key="2">
    <source>
        <dbReference type="EMBL" id="CAI4213350.1"/>
    </source>
</evidence>
<feature type="compositionally biased region" description="Polar residues" evidence="1">
    <location>
        <begin position="105"/>
        <end position="119"/>
    </location>
</feature>
<feature type="region of interest" description="Disordered" evidence="1">
    <location>
        <begin position="1"/>
        <end position="64"/>
    </location>
</feature>
<evidence type="ECO:0000313" key="3">
    <source>
        <dbReference type="Proteomes" id="UP000838763"/>
    </source>
</evidence>
<gene>
    <name evidence="2" type="ORF">PPNO1_LOCUS3096</name>
</gene>
<dbReference type="AlphaFoldDB" id="A0A9P1H0S9"/>
<accession>A0A9P1H0S9</accession>
<keyword evidence="3" id="KW-1185">Reference proteome</keyword>
<evidence type="ECO:0000256" key="1">
    <source>
        <dbReference type="SAM" id="MobiDB-lite"/>
    </source>
</evidence>
<dbReference type="EMBL" id="CALLCH030000008">
    <property type="protein sequence ID" value="CAI4213350.1"/>
    <property type="molecule type" value="Genomic_DNA"/>
</dbReference>
<dbReference type="OrthoDB" id="4716584at2759"/>
<organism evidence="2 3">
    <name type="scientific">Parascedosporium putredinis</name>
    <dbReference type="NCBI Taxonomy" id="1442378"/>
    <lineage>
        <taxon>Eukaryota</taxon>
        <taxon>Fungi</taxon>
        <taxon>Dikarya</taxon>
        <taxon>Ascomycota</taxon>
        <taxon>Pezizomycotina</taxon>
        <taxon>Sordariomycetes</taxon>
        <taxon>Hypocreomycetidae</taxon>
        <taxon>Microascales</taxon>
        <taxon>Microascaceae</taxon>
        <taxon>Parascedosporium</taxon>
    </lineage>
</organism>
<feature type="compositionally biased region" description="Basic residues" evidence="1">
    <location>
        <begin position="120"/>
        <end position="130"/>
    </location>
</feature>
<reference evidence="2" key="1">
    <citation type="submission" date="2022-11" db="EMBL/GenBank/DDBJ databases">
        <authorList>
            <person name="Scott C."/>
            <person name="Bruce N."/>
        </authorList>
    </citation>
    <scope>NUCLEOTIDE SEQUENCE</scope>
</reference>
<protein>
    <submittedName>
        <fullName evidence="2">Uncharacterized protein</fullName>
    </submittedName>
</protein>
<feature type="compositionally biased region" description="Low complexity" evidence="1">
    <location>
        <begin position="36"/>
        <end position="51"/>
    </location>
</feature>
<proteinExistence type="predicted"/>
<dbReference type="Proteomes" id="UP000838763">
    <property type="component" value="Unassembled WGS sequence"/>
</dbReference>